<evidence type="ECO:0000313" key="2">
    <source>
        <dbReference type="EMBL" id="GEO16059.1"/>
    </source>
</evidence>
<evidence type="ECO:0000259" key="1">
    <source>
        <dbReference type="PROSITE" id="PS51819"/>
    </source>
</evidence>
<dbReference type="SUPFAM" id="SSF54593">
    <property type="entry name" value="Glyoxalase/Bleomycin resistance protein/Dihydroxybiphenyl dioxygenase"/>
    <property type="match status" value="1"/>
</dbReference>
<feature type="domain" description="VOC" evidence="1">
    <location>
        <begin position="1"/>
        <end position="43"/>
    </location>
</feature>
<dbReference type="AlphaFoldDB" id="A0A512BVR9"/>
<protein>
    <recommendedName>
        <fullName evidence="1">VOC domain-containing protein</fullName>
    </recommendedName>
</protein>
<name>A0A512BVR9_9HYPH</name>
<organism evidence="2 3">
    <name type="scientific">Microvirga aerophila</name>
    <dbReference type="NCBI Taxonomy" id="670291"/>
    <lineage>
        <taxon>Bacteria</taxon>
        <taxon>Pseudomonadati</taxon>
        <taxon>Pseudomonadota</taxon>
        <taxon>Alphaproteobacteria</taxon>
        <taxon>Hyphomicrobiales</taxon>
        <taxon>Methylobacteriaceae</taxon>
        <taxon>Microvirga</taxon>
    </lineage>
</organism>
<dbReference type="Proteomes" id="UP000321085">
    <property type="component" value="Unassembled WGS sequence"/>
</dbReference>
<dbReference type="Gene3D" id="3.10.180.10">
    <property type="entry name" value="2,3-Dihydroxybiphenyl 1,2-Dioxygenase, domain 1"/>
    <property type="match status" value="1"/>
</dbReference>
<dbReference type="InterPro" id="IPR029068">
    <property type="entry name" value="Glyas_Bleomycin-R_OHBP_Dase"/>
</dbReference>
<dbReference type="InterPro" id="IPR037523">
    <property type="entry name" value="VOC_core"/>
</dbReference>
<dbReference type="EMBL" id="BJYU01000054">
    <property type="protein sequence ID" value="GEO16059.1"/>
    <property type="molecule type" value="Genomic_DNA"/>
</dbReference>
<proteinExistence type="predicted"/>
<sequence>MEEWQQHLISKGIALEGRTQWPRGGVSIYFRDPDGHLLEIATPGLWKGY</sequence>
<evidence type="ECO:0000313" key="3">
    <source>
        <dbReference type="Proteomes" id="UP000321085"/>
    </source>
</evidence>
<keyword evidence="3" id="KW-1185">Reference proteome</keyword>
<reference evidence="2 3" key="1">
    <citation type="submission" date="2019-07" db="EMBL/GenBank/DDBJ databases">
        <title>Whole genome shotgun sequence of Microvirga aerophila NBRC 106136.</title>
        <authorList>
            <person name="Hosoyama A."/>
            <person name="Uohara A."/>
            <person name="Ohji S."/>
            <person name="Ichikawa N."/>
        </authorList>
    </citation>
    <scope>NUCLEOTIDE SEQUENCE [LARGE SCALE GENOMIC DNA]</scope>
    <source>
        <strain evidence="2 3">NBRC 106136</strain>
    </source>
</reference>
<accession>A0A512BVR9</accession>
<comment type="caution">
    <text evidence="2">The sequence shown here is derived from an EMBL/GenBank/DDBJ whole genome shotgun (WGS) entry which is preliminary data.</text>
</comment>
<gene>
    <name evidence="2" type="ORF">MAE02_37550</name>
</gene>
<dbReference type="PROSITE" id="PS51819">
    <property type="entry name" value="VOC"/>
    <property type="match status" value="1"/>
</dbReference>